<name>A0A7J6AXK9_AMEME</name>
<gene>
    <name evidence="1" type="ORF">AMELA_G00088930</name>
</gene>
<dbReference type="AlphaFoldDB" id="A0A7J6AXK9"/>
<accession>A0A7J6AXK9</accession>
<dbReference type="Proteomes" id="UP000593565">
    <property type="component" value="Unassembled WGS sequence"/>
</dbReference>
<proteinExistence type="predicted"/>
<dbReference type="EMBL" id="JAAGNN010000007">
    <property type="protein sequence ID" value="KAF4086839.1"/>
    <property type="molecule type" value="Genomic_DNA"/>
</dbReference>
<protein>
    <submittedName>
        <fullName evidence="1">Uncharacterized protein</fullName>
    </submittedName>
</protein>
<organism evidence="1 2">
    <name type="scientific">Ameiurus melas</name>
    <name type="common">Black bullhead</name>
    <name type="synonym">Silurus melas</name>
    <dbReference type="NCBI Taxonomy" id="219545"/>
    <lineage>
        <taxon>Eukaryota</taxon>
        <taxon>Metazoa</taxon>
        <taxon>Chordata</taxon>
        <taxon>Craniata</taxon>
        <taxon>Vertebrata</taxon>
        <taxon>Euteleostomi</taxon>
        <taxon>Actinopterygii</taxon>
        <taxon>Neopterygii</taxon>
        <taxon>Teleostei</taxon>
        <taxon>Ostariophysi</taxon>
        <taxon>Siluriformes</taxon>
        <taxon>Ictaluridae</taxon>
        <taxon>Ameiurus</taxon>
    </lineage>
</organism>
<reference evidence="1 2" key="1">
    <citation type="submission" date="2020-02" db="EMBL/GenBank/DDBJ databases">
        <title>A chromosome-scale genome assembly of the black bullhead catfish (Ameiurus melas).</title>
        <authorList>
            <person name="Wen M."/>
            <person name="Zham M."/>
            <person name="Cabau C."/>
            <person name="Klopp C."/>
            <person name="Donnadieu C."/>
            <person name="Roques C."/>
            <person name="Bouchez O."/>
            <person name="Lampietro C."/>
            <person name="Jouanno E."/>
            <person name="Herpin A."/>
            <person name="Louis A."/>
            <person name="Berthelot C."/>
            <person name="Parey E."/>
            <person name="Roest-Crollius H."/>
            <person name="Braasch I."/>
            <person name="Postlethwait J."/>
            <person name="Robinson-Rechavi M."/>
            <person name="Echchiki A."/>
            <person name="Begum T."/>
            <person name="Montfort J."/>
            <person name="Schartl M."/>
            <person name="Bobe J."/>
            <person name="Guiguen Y."/>
        </authorList>
    </citation>
    <scope>NUCLEOTIDE SEQUENCE [LARGE SCALE GENOMIC DNA]</scope>
    <source>
        <strain evidence="1">M_S1</strain>
        <tissue evidence="1">Blood</tissue>
    </source>
</reference>
<evidence type="ECO:0000313" key="1">
    <source>
        <dbReference type="EMBL" id="KAF4086839.1"/>
    </source>
</evidence>
<sequence length="78" mass="8882">MYRESTLSNGLDRGEIDGFLLSAFCWGYPCRPNLITPYPEPEPGPQQRFNLAHCRTRARVEMTIGLLKARFQSYVTSG</sequence>
<keyword evidence="2" id="KW-1185">Reference proteome</keyword>
<comment type="caution">
    <text evidence="1">The sequence shown here is derived from an EMBL/GenBank/DDBJ whole genome shotgun (WGS) entry which is preliminary data.</text>
</comment>
<evidence type="ECO:0000313" key="2">
    <source>
        <dbReference type="Proteomes" id="UP000593565"/>
    </source>
</evidence>